<feature type="signal peptide" evidence="4">
    <location>
        <begin position="1"/>
        <end position="22"/>
    </location>
</feature>
<keyword evidence="6" id="KW-1185">Reference proteome</keyword>
<keyword evidence="2 4" id="KW-0732">Signal</keyword>
<proteinExistence type="predicted"/>
<evidence type="ECO:0000256" key="3">
    <source>
        <dbReference type="ARBA" id="ARBA00022737"/>
    </source>
</evidence>
<dbReference type="PANTHER" id="PTHR24364">
    <property type="entry name" value="LP06937P"/>
    <property type="match status" value="1"/>
</dbReference>
<evidence type="ECO:0000313" key="5">
    <source>
        <dbReference type="EMBL" id="CAD7253002.1"/>
    </source>
</evidence>
<dbReference type="AlphaFoldDB" id="A0A7R9FSJ9"/>
<dbReference type="InterPro" id="IPR052286">
    <property type="entry name" value="Wnt_signaling_inhibitor"/>
</dbReference>
<reference evidence="5" key="1">
    <citation type="submission" date="2020-11" db="EMBL/GenBank/DDBJ databases">
        <authorList>
            <person name="Tran Van P."/>
        </authorList>
    </citation>
    <scope>NUCLEOTIDE SEQUENCE</scope>
</reference>
<dbReference type="Gene3D" id="3.80.10.10">
    <property type="entry name" value="Ribonuclease Inhibitor"/>
    <property type="match status" value="1"/>
</dbReference>
<dbReference type="SUPFAM" id="SSF52058">
    <property type="entry name" value="L domain-like"/>
    <property type="match status" value="1"/>
</dbReference>
<accession>A0A7R9FSJ9</accession>
<sequence>MQEYLTPLSLFIILYSFPGTGGQSPCPDPEAIIPCVCSHNETLATVTVDCSEATSRWNPISKFQPGFFSSMENLQHFSAFYCSLGPTLTKGSLEFRGSSVYYIDIQGNSISNVEFDAITGFKESAWIDLSENEISVLREEPFRPILEKIREIDLNDNPVVCDCTMAWIVLNPELLAKVKGSCTDGTDFQDLDPIDFQNCLDRFP</sequence>
<evidence type="ECO:0000256" key="1">
    <source>
        <dbReference type="ARBA" id="ARBA00022614"/>
    </source>
</evidence>
<feature type="chain" id="PRO_5036403172" evidence="4">
    <location>
        <begin position="23"/>
        <end position="204"/>
    </location>
</feature>
<name>A0A7R9FSJ9_9CRUS</name>
<dbReference type="EMBL" id="LR904669">
    <property type="protein sequence ID" value="CAD7253002.1"/>
    <property type="molecule type" value="Genomic_DNA"/>
</dbReference>
<dbReference type="Proteomes" id="UP000677054">
    <property type="component" value="Unassembled WGS sequence"/>
</dbReference>
<evidence type="ECO:0000256" key="4">
    <source>
        <dbReference type="SAM" id="SignalP"/>
    </source>
</evidence>
<dbReference type="OrthoDB" id="676979at2759"/>
<organism evidence="5">
    <name type="scientific">Darwinula stevensoni</name>
    <dbReference type="NCBI Taxonomy" id="69355"/>
    <lineage>
        <taxon>Eukaryota</taxon>
        <taxon>Metazoa</taxon>
        <taxon>Ecdysozoa</taxon>
        <taxon>Arthropoda</taxon>
        <taxon>Crustacea</taxon>
        <taxon>Oligostraca</taxon>
        <taxon>Ostracoda</taxon>
        <taxon>Podocopa</taxon>
        <taxon>Podocopida</taxon>
        <taxon>Darwinulocopina</taxon>
        <taxon>Darwinuloidea</taxon>
        <taxon>Darwinulidae</taxon>
        <taxon>Darwinula</taxon>
    </lineage>
</organism>
<dbReference type="InterPro" id="IPR032675">
    <property type="entry name" value="LRR_dom_sf"/>
</dbReference>
<gene>
    <name evidence="5" type="ORF">DSTB1V02_LOCUS12753</name>
</gene>
<keyword evidence="1" id="KW-0433">Leucine-rich repeat</keyword>
<keyword evidence="3" id="KW-0677">Repeat</keyword>
<protein>
    <submittedName>
        <fullName evidence="5">Uncharacterized protein</fullName>
    </submittedName>
</protein>
<dbReference type="GO" id="GO:0016020">
    <property type="term" value="C:membrane"/>
    <property type="evidence" value="ECO:0007669"/>
    <property type="project" value="TreeGrafter"/>
</dbReference>
<evidence type="ECO:0000256" key="2">
    <source>
        <dbReference type="ARBA" id="ARBA00022729"/>
    </source>
</evidence>
<dbReference type="EMBL" id="CAJPEV010005152">
    <property type="protein sequence ID" value="CAG0902815.1"/>
    <property type="molecule type" value="Genomic_DNA"/>
</dbReference>
<evidence type="ECO:0000313" key="6">
    <source>
        <dbReference type="Proteomes" id="UP000677054"/>
    </source>
</evidence>
<dbReference type="PANTHER" id="PTHR24364:SF18">
    <property type="entry name" value="LP06937P"/>
    <property type="match status" value="1"/>
</dbReference>